<name>A0ABT6G7F9_9PROT</name>
<protein>
    <submittedName>
        <fullName evidence="2">Aldo/keto reductase</fullName>
    </submittedName>
</protein>
<dbReference type="Pfam" id="PF00248">
    <property type="entry name" value="Aldo_ket_red"/>
    <property type="match status" value="1"/>
</dbReference>
<sequence>MISKRRTLQGKLELSELSFGASSLGGLYRAVTDEDAVNVLEAAWKSGIRYFDTAPFYGFGLSECRLGRFLADRKAADFMLSTKVGRLLEPVANKADIPKSDFVNPLPNRPVYDYSYSGIMRSFEQSKERLCHVPIDIAFIHDIGTLTHGKDGNEQHYRDLVEGGYRALDELKRNGDIKAIGLGVNEVKVCLRSMADLDIDLILLAGRYTLLDRTAEHGLLAACERHGTELIIGGVFNSGILATGDVEGAYFDYALAPDHVRQMVRQLETVCHEFNVKLAHAAIRFPLKSRQVSSVLIGTGKAQSIQKSVDAFDASIPDAFWDACDEIVGGWGSQA</sequence>
<reference evidence="2 3" key="1">
    <citation type="submission" date="2023-03" db="EMBL/GenBank/DDBJ databases">
        <title>Strain FZY0004 represents a novel species in the genus Thalassospira isolated from seawater.</title>
        <authorList>
            <person name="Fu Z.-Y."/>
        </authorList>
    </citation>
    <scope>NUCLEOTIDE SEQUENCE [LARGE SCALE GENOMIC DNA]</scope>
    <source>
        <strain evidence="2 3">FZY0004</strain>
    </source>
</reference>
<gene>
    <name evidence="2" type="ORF">P7680_02400</name>
</gene>
<accession>A0ABT6G7F9</accession>
<evidence type="ECO:0000313" key="2">
    <source>
        <dbReference type="EMBL" id="MDG4717827.1"/>
    </source>
</evidence>
<evidence type="ECO:0000259" key="1">
    <source>
        <dbReference type="Pfam" id="PF00248"/>
    </source>
</evidence>
<feature type="domain" description="NADP-dependent oxidoreductase" evidence="1">
    <location>
        <begin position="16"/>
        <end position="327"/>
    </location>
</feature>
<organism evidence="2 3">
    <name type="scientific">Thalassospira aquimaris</name>
    <dbReference type="NCBI Taxonomy" id="3037796"/>
    <lineage>
        <taxon>Bacteria</taxon>
        <taxon>Pseudomonadati</taxon>
        <taxon>Pseudomonadota</taxon>
        <taxon>Alphaproteobacteria</taxon>
        <taxon>Rhodospirillales</taxon>
        <taxon>Thalassospiraceae</taxon>
        <taxon>Thalassospira</taxon>
    </lineage>
</organism>
<dbReference type="Gene3D" id="3.20.20.100">
    <property type="entry name" value="NADP-dependent oxidoreductase domain"/>
    <property type="match status" value="1"/>
</dbReference>
<dbReference type="PANTHER" id="PTHR42686">
    <property type="entry name" value="GH17980P-RELATED"/>
    <property type="match status" value="1"/>
</dbReference>
<dbReference type="InterPro" id="IPR023210">
    <property type="entry name" value="NADP_OxRdtase_dom"/>
</dbReference>
<dbReference type="InterPro" id="IPR020471">
    <property type="entry name" value="AKR"/>
</dbReference>
<dbReference type="PANTHER" id="PTHR42686:SF1">
    <property type="entry name" value="GH17980P-RELATED"/>
    <property type="match status" value="1"/>
</dbReference>
<dbReference type="InterPro" id="IPR036812">
    <property type="entry name" value="NAD(P)_OxRdtase_dom_sf"/>
</dbReference>
<comment type="caution">
    <text evidence="2">The sequence shown here is derived from an EMBL/GenBank/DDBJ whole genome shotgun (WGS) entry which is preliminary data.</text>
</comment>
<dbReference type="SUPFAM" id="SSF51430">
    <property type="entry name" value="NAD(P)-linked oxidoreductase"/>
    <property type="match status" value="1"/>
</dbReference>
<proteinExistence type="predicted"/>
<dbReference type="Proteomes" id="UP001529180">
    <property type="component" value="Unassembled WGS sequence"/>
</dbReference>
<dbReference type="RefSeq" id="WP_220151788.1">
    <property type="nucleotide sequence ID" value="NZ_JARSBO010000001.1"/>
</dbReference>
<keyword evidence="3" id="KW-1185">Reference proteome</keyword>
<evidence type="ECO:0000313" key="3">
    <source>
        <dbReference type="Proteomes" id="UP001529180"/>
    </source>
</evidence>
<dbReference type="EMBL" id="JARSBO010000001">
    <property type="protein sequence ID" value="MDG4717827.1"/>
    <property type="molecule type" value="Genomic_DNA"/>
</dbReference>